<feature type="region of interest" description="Disordered" evidence="2">
    <location>
        <begin position="1"/>
        <end position="127"/>
    </location>
</feature>
<feature type="compositionally biased region" description="Basic and acidic residues" evidence="2">
    <location>
        <begin position="109"/>
        <end position="118"/>
    </location>
</feature>
<proteinExistence type="predicted"/>
<evidence type="ECO:0000256" key="2">
    <source>
        <dbReference type="SAM" id="MobiDB-lite"/>
    </source>
</evidence>
<keyword evidence="4" id="KW-1185">Reference proteome</keyword>
<sequence>MAHARAAEQILPDDSVSSVGSNAGSGVSWTKLTVEPSGSIIEQPMARPMPTIDEKKMDATPDDPWAEQPETDQPTTAYPAASAAAPPTQAARNLLEGVNETPAARRLRRQQERADRKGANRVRWGQVPHPGHSALNFKLPTYLRQIGSADGERSVLVLDSRDQRLQSPYQGWLLDEILVNAQAGINIHSERTSVRSPNAGYHLNIFYVRTLDGRKLILVGSMSSYSSVPAAKWDGLTGSVLSHQAFQPFRWPLMRDDSATWVDLKVKVEGSLLLHLELRGYRSDRDMTVQLNYINDALVPGLADLLFVPSIVVTVFQGWRVVAISFEVGGRLYACSDGGIVVALDHPLCHFELRLVSISSADSFGWDADRMEMRFVSAGDKLDIACSSVAAPASWLMVSRVSGPTLVRNAEWCRRHFARVEGPDQVMQLSQLAGIHAHWTAAMQANEIGDCGPRVSAVAVESHPSNLHLTCEAPLFQMEKAIVPTDALALQYHDPELERATMILPPVTGGPSAQPISKQTSSVRALVGHPGNSMPVQGLRDSPVSITQPGEAPAPASLSGSAIHVMRRSLDTRNNERMAEVTATDVHLGRLDRTALSKTPFANVAFVASMEAGSAATFVAKVADWAPSLDADAAEELLKHPLLLEQFWSLVGSVEKNFFESTAHQIGFGMCEPSGTIALSPDTARAKRAAAVQDLFKHQTKAPRRVQDAGAGDAVSSTPLLDQENAERRKWAARLEQIGKRAGSASRLWEDPQTGDGLSPAESDRLRQLVLTAGAPRTIASYVRIFEKFETWLNKEGIPVFPLTTPKVVKYMLFLDDHECGPTVLPTLRTAIKWVTSRLVIECPDLDEPSLLALQQEVITKRAQTLKEAVPIPLLVVKCLECLVTDDGVPEAARIFVWWWLCLIFASLRFDDGKHVKPQDLCMKDAGLFGLAWQTKVERKRRGTRFAVPNAGFRDPLWLVTGWDLFRRVELDRDFWVPELNSRSEFLKVPPTHSRATQWLKVLAREALDRYGGDRSKTEWASSARQILDLTVHSARVTMLDAAVHAGRSTEEIVVRQLVSLRTVVDAR</sequence>
<dbReference type="EMBL" id="CAXAMM010001614">
    <property type="protein sequence ID" value="CAK8992709.1"/>
    <property type="molecule type" value="Genomic_DNA"/>
</dbReference>
<keyword evidence="1" id="KW-0238">DNA-binding</keyword>
<reference evidence="3 4" key="1">
    <citation type="submission" date="2024-02" db="EMBL/GenBank/DDBJ databases">
        <authorList>
            <person name="Chen Y."/>
            <person name="Shah S."/>
            <person name="Dougan E. K."/>
            <person name="Thang M."/>
            <person name="Chan C."/>
        </authorList>
    </citation>
    <scope>NUCLEOTIDE SEQUENCE [LARGE SCALE GENOMIC DNA]</scope>
</reference>
<evidence type="ECO:0000313" key="4">
    <source>
        <dbReference type="Proteomes" id="UP001642464"/>
    </source>
</evidence>
<dbReference type="SUPFAM" id="SSF47823">
    <property type="entry name" value="lambda integrase-like, N-terminal domain"/>
    <property type="match status" value="1"/>
</dbReference>
<evidence type="ECO:0000313" key="3">
    <source>
        <dbReference type="EMBL" id="CAK8992709.1"/>
    </source>
</evidence>
<protein>
    <submittedName>
        <fullName evidence="3">Uncharacterized protein</fullName>
    </submittedName>
</protein>
<accession>A0ABP0HTI3</accession>
<organism evidence="3 4">
    <name type="scientific">Durusdinium trenchii</name>
    <dbReference type="NCBI Taxonomy" id="1381693"/>
    <lineage>
        <taxon>Eukaryota</taxon>
        <taxon>Sar</taxon>
        <taxon>Alveolata</taxon>
        <taxon>Dinophyceae</taxon>
        <taxon>Suessiales</taxon>
        <taxon>Symbiodiniaceae</taxon>
        <taxon>Durusdinium</taxon>
    </lineage>
</organism>
<dbReference type="Proteomes" id="UP001642464">
    <property type="component" value="Unassembled WGS sequence"/>
</dbReference>
<gene>
    <name evidence="3" type="ORF">SCF082_LOCUS3192</name>
</gene>
<dbReference type="Gene3D" id="1.10.150.130">
    <property type="match status" value="1"/>
</dbReference>
<name>A0ABP0HTI3_9DINO</name>
<evidence type="ECO:0000256" key="1">
    <source>
        <dbReference type="ARBA" id="ARBA00023125"/>
    </source>
</evidence>
<dbReference type="InterPro" id="IPR010998">
    <property type="entry name" value="Integrase_recombinase_N"/>
</dbReference>
<comment type="caution">
    <text evidence="3">The sequence shown here is derived from an EMBL/GenBank/DDBJ whole genome shotgun (WGS) entry which is preliminary data.</text>
</comment>
<feature type="compositionally biased region" description="Low complexity" evidence="2">
    <location>
        <begin position="74"/>
        <end position="91"/>
    </location>
</feature>
<feature type="compositionally biased region" description="Low complexity" evidence="2">
    <location>
        <begin position="15"/>
        <end position="28"/>
    </location>
</feature>